<dbReference type="SMART" id="SM00421">
    <property type="entry name" value="HTH_LUXR"/>
    <property type="match status" value="1"/>
</dbReference>
<dbReference type="RefSeq" id="WP_344620202.1">
    <property type="nucleotide sequence ID" value="NZ_BAAARV010000124.1"/>
</dbReference>
<organism evidence="2 3">
    <name type="scientific">Dactylosporangium salmoneum</name>
    <dbReference type="NCBI Taxonomy" id="53361"/>
    <lineage>
        <taxon>Bacteria</taxon>
        <taxon>Bacillati</taxon>
        <taxon>Actinomycetota</taxon>
        <taxon>Actinomycetes</taxon>
        <taxon>Micromonosporales</taxon>
        <taxon>Micromonosporaceae</taxon>
        <taxon>Dactylosporangium</taxon>
    </lineage>
</organism>
<proteinExistence type="predicted"/>
<dbReference type="SUPFAM" id="SSF46894">
    <property type="entry name" value="C-terminal effector domain of the bipartite response regulators"/>
    <property type="match status" value="1"/>
</dbReference>
<accession>A0ABP5V369</accession>
<gene>
    <name evidence="2" type="ORF">GCM10010170_104170</name>
</gene>
<dbReference type="Gene3D" id="1.10.10.10">
    <property type="entry name" value="Winged helix-like DNA-binding domain superfamily/Winged helix DNA-binding domain"/>
    <property type="match status" value="2"/>
</dbReference>
<dbReference type="PROSITE" id="PS50043">
    <property type="entry name" value="HTH_LUXR_2"/>
    <property type="match status" value="1"/>
</dbReference>
<evidence type="ECO:0000313" key="2">
    <source>
        <dbReference type="EMBL" id="GAA2391685.1"/>
    </source>
</evidence>
<evidence type="ECO:0000313" key="3">
    <source>
        <dbReference type="Proteomes" id="UP001501444"/>
    </source>
</evidence>
<dbReference type="Pfam" id="PF00196">
    <property type="entry name" value="GerE"/>
    <property type="match status" value="1"/>
</dbReference>
<dbReference type="EMBL" id="BAAARV010000124">
    <property type="protein sequence ID" value="GAA2391685.1"/>
    <property type="molecule type" value="Genomic_DNA"/>
</dbReference>
<feature type="domain" description="HTH luxR-type" evidence="1">
    <location>
        <begin position="260"/>
        <end position="325"/>
    </location>
</feature>
<reference evidence="3" key="1">
    <citation type="journal article" date="2019" name="Int. J. Syst. Evol. Microbiol.">
        <title>The Global Catalogue of Microorganisms (GCM) 10K type strain sequencing project: providing services to taxonomists for standard genome sequencing and annotation.</title>
        <authorList>
            <consortium name="The Broad Institute Genomics Platform"/>
            <consortium name="The Broad Institute Genome Sequencing Center for Infectious Disease"/>
            <person name="Wu L."/>
            <person name="Ma J."/>
        </authorList>
    </citation>
    <scope>NUCLEOTIDE SEQUENCE [LARGE SCALE GENOMIC DNA]</scope>
    <source>
        <strain evidence="3">JCM 3272</strain>
    </source>
</reference>
<keyword evidence="3" id="KW-1185">Reference proteome</keyword>
<dbReference type="Proteomes" id="UP001501444">
    <property type="component" value="Unassembled WGS sequence"/>
</dbReference>
<name>A0ABP5V369_9ACTN</name>
<dbReference type="InterPro" id="IPR016032">
    <property type="entry name" value="Sig_transdc_resp-reg_C-effctor"/>
</dbReference>
<dbReference type="InterPro" id="IPR036388">
    <property type="entry name" value="WH-like_DNA-bd_sf"/>
</dbReference>
<sequence>MLELLGLNARTEAVYRAMLGNRSWGIRQIADHLELTNAQVKAALDQLAELSLLTPASTEPGEWHAVHPAIGLSALLARAEAEVSARRRQIDDTRAAILAIAAQHTAPGAGADDDAPRRLVGVDAVRRRMLDLSAAASRECLSLNPTAAQTTAAKTASKPLNQQMLERGVAIRCIYQESFRNEPHLVAEAKWLTALGGEMYTVPIVPLLMVIYDRSTVLLPIDPADTQAGALEVRSPGLVRTACALFDQLLAVATPFGAATLRDEQGLDPLQRQLLALLAAGHTDGVVARRLGVSLSTVRRLMATLMERLEARSRFQAGLHVEQRGWLRQTGEQTPRAAPSV</sequence>
<protein>
    <recommendedName>
        <fullName evidence="1">HTH luxR-type domain-containing protein</fullName>
    </recommendedName>
</protein>
<dbReference type="InterPro" id="IPR051797">
    <property type="entry name" value="TrmB-like"/>
</dbReference>
<dbReference type="PANTHER" id="PTHR34293:SF1">
    <property type="entry name" value="HTH-TYPE TRANSCRIPTIONAL REGULATOR TRMBL2"/>
    <property type="match status" value="1"/>
</dbReference>
<comment type="caution">
    <text evidence="2">The sequence shown here is derived from an EMBL/GenBank/DDBJ whole genome shotgun (WGS) entry which is preliminary data.</text>
</comment>
<evidence type="ECO:0000259" key="1">
    <source>
        <dbReference type="PROSITE" id="PS50043"/>
    </source>
</evidence>
<dbReference type="PANTHER" id="PTHR34293">
    <property type="entry name" value="HTH-TYPE TRANSCRIPTIONAL REGULATOR TRMBL2"/>
    <property type="match status" value="1"/>
</dbReference>
<dbReference type="InterPro" id="IPR000792">
    <property type="entry name" value="Tscrpt_reg_LuxR_C"/>
</dbReference>